<evidence type="ECO:0000256" key="2">
    <source>
        <dbReference type="ARBA" id="ARBA00022448"/>
    </source>
</evidence>
<dbReference type="InterPro" id="IPR036721">
    <property type="entry name" value="RCK_C_sf"/>
</dbReference>
<evidence type="ECO:0000256" key="6">
    <source>
        <dbReference type="ARBA" id="ARBA00023136"/>
    </source>
</evidence>
<dbReference type="PANTHER" id="PTHR43652:SF2">
    <property type="entry name" value="BASIC AMINO ACID ANTIPORTER YFCC-RELATED"/>
    <property type="match status" value="1"/>
</dbReference>
<comment type="subcellular location">
    <subcellularLocation>
        <location evidence="1">Membrane</location>
        <topology evidence="1">Multi-pass membrane protein</topology>
    </subcellularLocation>
</comment>
<reference evidence="9 10" key="1">
    <citation type="submission" date="2019-03" db="EMBL/GenBank/DDBJ databases">
        <title>Genomic Encyclopedia of Archaeal and Bacterial Type Strains, Phase II (KMG-II): from individual species to whole genera.</title>
        <authorList>
            <person name="Goeker M."/>
        </authorList>
    </citation>
    <scope>NUCLEOTIDE SEQUENCE [LARGE SCALE GENOMIC DNA]</scope>
    <source>
        <strain evidence="9 10">ATCC 25309</strain>
    </source>
</reference>
<evidence type="ECO:0000256" key="1">
    <source>
        <dbReference type="ARBA" id="ARBA00004141"/>
    </source>
</evidence>
<dbReference type="PANTHER" id="PTHR43652">
    <property type="entry name" value="BASIC AMINO ACID ANTIPORTER YFCC-RELATED"/>
    <property type="match status" value="1"/>
</dbReference>
<keyword evidence="3 7" id="KW-0812">Transmembrane</keyword>
<dbReference type="InterPro" id="IPR051679">
    <property type="entry name" value="DASS-Related_Transporters"/>
</dbReference>
<dbReference type="EMBL" id="SOCA01000004">
    <property type="protein sequence ID" value="TDU70754.1"/>
    <property type="molecule type" value="Genomic_DNA"/>
</dbReference>
<organism evidence="9 10">
    <name type="scientific">Prosthecobacter fusiformis</name>
    <dbReference type="NCBI Taxonomy" id="48464"/>
    <lineage>
        <taxon>Bacteria</taxon>
        <taxon>Pseudomonadati</taxon>
        <taxon>Verrucomicrobiota</taxon>
        <taxon>Verrucomicrobiia</taxon>
        <taxon>Verrucomicrobiales</taxon>
        <taxon>Verrucomicrobiaceae</taxon>
        <taxon>Prosthecobacter</taxon>
    </lineage>
</organism>
<name>A0A4R7RXW4_9BACT</name>
<proteinExistence type="predicted"/>
<dbReference type="AlphaFoldDB" id="A0A4R7RXW4"/>
<feature type="transmembrane region" description="Helical" evidence="7">
    <location>
        <begin position="565"/>
        <end position="585"/>
    </location>
</feature>
<evidence type="ECO:0000259" key="8">
    <source>
        <dbReference type="PROSITE" id="PS51202"/>
    </source>
</evidence>
<evidence type="ECO:0000256" key="5">
    <source>
        <dbReference type="ARBA" id="ARBA00022989"/>
    </source>
</evidence>
<feature type="transmembrane region" description="Helical" evidence="7">
    <location>
        <begin position="6"/>
        <end position="35"/>
    </location>
</feature>
<dbReference type="Gene3D" id="3.30.70.1450">
    <property type="entry name" value="Regulator of K+ conductance, C-terminal domain"/>
    <property type="match status" value="2"/>
</dbReference>
<evidence type="ECO:0000256" key="7">
    <source>
        <dbReference type="SAM" id="Phobius"/>
    </source>
</evidence>
<dbReference type="Pfam" id="PF03600">
    <property type="entry name" value="CitMHS"/>
    <property type="match status" value="1"/>
</dbReference>
<dbReference type="RefSeq" id="WP_133795845.1">
    <property type="nucleotide sequence ID" value="NZ_SOCA01000004.1"/>
</dbReference>
<sequence length="587" mass="62612">MEPYYVIGLLIGAVILFATEKISVDLVTLGLLSLLVMMGILNVQEAFAGFGNEVIVMLGSIFIIGAALRDTGVLDSLGGLLARTTGGHPRRVAAGMMSSVGAISAFMNNTTVTAMFLGPVIGMARRLKISPSRLLMPLSFASILGGTCTLIGTSTNVAVSGAMKQRGLEEVGMFEISYIGLILFGVGLAYLITVGMRWVPERDRSEHDDEGGQIREYLSEVEILPDSPLIGQVAFNSDFSVLEFQVVKLHRGEVDLPIGPHTLFEEGDVILVAGKVQNLIKVKKIEGIDIREDVQLRRSGVDTTDASVAEVVLTPRSSIVGQTLRGSNFRRRTGLSVLALLRGDRTLNDHMADVVLHAGDLLLLQGPYDRFQKFEQEAEMVVITEHSYSSSARKRGIALLIAFAVAVAASSFGLLPASVAFLVTALVALATRCISLDTAYENIDWRLLILIGGMTAFGTAMAKSGADDLLAGMITGALNPYGPVVMMAGFCILTILLTQPMSNAAAALVVLPIALQSAENMGVNPRAFGIAIMLSASISVLTPFEPSCILVYGPGKYRFSDFVKVGSGLTVVTLAVILIFVPIFWPL</sequence>
<feature type="transmembrane region" description="Helical" evidence="7">
    <location>
        <begin position="397"/>
        <end position="415"/>
    </location>
</feature>
<dbReference type="GO" id="GO:0005886">
    <property type="term" value="C:plasma membrane"/>
    <property type="evidence" value="ECO:0007669"/>
    <property type="project" value="TreeGrafter"/>
</dbReference>
<dbReference type="OrthoDB" id="9765532at2"/>
<dbReference type="GO" id="GO:0008324">
    <property type="term" value="F:monoatomic cation transmembrane transporter activity"/>
    <property type="evidence" value="ECO:0007669"/>
    <property type="project" value="InterPro"/>
</dbReference>
<dbReference type="SUPFAM" id="SSF116726">
    <property type="entry name" value="TrkA C-terminal domain-like"/>
    <property type="match status" value="2"/>
</dbReference>
<dbReference type="InterPro" id="IPR004680">
    <property type="entry name" value="Cit_transptr-like_dom"/>
</dbReference>
<feature type="transmembrane region" description="Helical" evidence="7">
    <location>
        <begin position="178"/>
        <end position="199"/>
    </location>
</feature>
<evidence type="ECO:0000256" key="4">
    <source>
        <dbReference type="ARBA" id="ARBA00022737"/>
    </source>
</evidence>
<keyword evidence="10" id="KW-1185">Reference proteome</keyword>
<keyword evidence="4" id="KW-0677">Repeat</keyword>
<evidence type="ECO:0000313" key="10">
    <source>
        <dbReference type="Proteomes" id="UP000295662"/>
    </source>
</evidence>
<feature type="transmembrane region" description="Helical" evidence="7">
    <location>
        <begin position="47"/>
        <end position="68"/>
    </location>
</feature>
<feature type="domain" description="RCK C-terminal" evidence="8">
    <location>
        <begin position="204"/>
        <end position="288"/>
    </location>
</feature>
<evidence type="ECO:0000256" key="3">
    <source>
        <dbReference type="ARBA" id="ARBA00022692"/>
    </source>
</evidence>
<comment type="caution">
    <text evidence="9">The sequence shown here is derived from an EMBL/GenBank/DDBJ whole genome shotgun (WGS) entry which is preliminary data.</text>
</comment>
<evidence type="ECO:0000313" key="9">
    <source>
        <dbReference type="EMBL" id="TDU70754.1"/>
    </source>
</evidence>
<feature type="transmembrane region" description="Helical" evidence="7">
    <location>
        <begin position="100"/>
        <end position="122"/>
    </location>
</feature>
<dbReference type="GO" id="GO:0006813">
    <property type="term" value="P:potassium ion transport"/>
    <property type="evidence" value="ECO:0007669"/>
    <property type="project" value="InterPro"/>
</dbReference>
<gene>
    <name evidence="9" type="ORF">EI77_02802</name>
</gene>
<feature type="transmembrane region" description="Helical" evidence="7">
    <location>
        <begin position="486"/>
        <end position="515"/>
    </location>
</feature>
<dbReference type="InterPro" id="IPR006037">
    <property type="entry name" value="RCK_C"/>
</dbReference>
<protein>
    <submittedName>
        <fullName evidence="9">Di/tricarboxylate transporter</fullName>
    </submittedName>
</protein>
<feature type="domain" description="RCK C-terminal" evidence="8">
    <location>
        <begin position="294"/>
        <end position="380"/>
    </location>
</feature>
<keyword evidence="5 7" id="KW-1133">Transmembrane helix</keyword>
<accession>A0A4R7RXW4</accession>
<dbReference type="Pfam" id="PF02080">
    <property type="entry name" value="TrkA_C"/>
    <property type="match status" value="2"/>
</dbReference>
<dbReference type="PROSITE" id="PS51202">
    <property type="entry name" value="RCK_C"/>
    <property type="match status" value="2"/>
</dbReference>
<feature type="transmembrane region" description="Helical" evidence="7">
    <location>
        <begin position="134"/>
        <end position="158"/>
    </location>
</feature>
<keyword evidence="2" id="KW-0813">Transport</keyword>
<feature type="transmembrane region" description="Helical" evidence="7">
    <location>
        <begin position="447"/>
        <end position="466"/>
    </location>
</feature>
<dbReference type="Proteomes" id="UP000295662">
    <property type="component" value="Unassembled WGS sequence"/>
</dbReference>
<feature type="transmembrane region" description="Helical" evidence="7">
    <location>
        <begin position="527"/>
        <end position="553"/>
    </location>
</feature>
<keyword evidence="6 7" id="KW-0472">Membrane</keyword>